<keyword evidence="7" id="KW-0368">Histidine biosynthesis</keyword>
<dbReference type="GO" id="GO:0000287">
    <property type="term" value="F:magnesium ion binding"/>
    <property type="evidence" value="ECO:0007669"/>
    <property type="project" value="InterPro"/>
</dbReference>
<dbReference type="InterPro" id="IPR041715">
    <property type="entry name" value="HisRS-like_core"/>
</dbReference>
<evidence type="ECO:0000259" key="8">
    <source>
        <dbReference type="Pfam" id="PF01634"/>
    </source>
</evidence>
<dbReference type="Gene3D" id="3.30.930.10">
    <property type="entry name" value="Bira Bifunctional Protein, Domain 2"/>
    <property type="match status" value="1"/>
</dbReference>
<evidence type="ECO:0000256" key="1">
    <source>
        <dbReference type="ARBA" id="ARBA00000915"/>
    </source>
</evidence>
<dbReference type="PANTHER" id="PTHR21403">
    <property type="entry name" value="ATP PHOSPHORIBOSYLTRANSFERASE ATP-PRTASE"/>
    <property type="match status" value="1"/>
</dbReference>
<proteinExistence type="predicted"/>
<dbReference type="InterPro" id="IPR013115">
    <property type="entry name" value="HisG_C"/>
</dbReference>
<evidence type="ECO:0000313" key="12">
    <source>
        <dbReference type="Proteomes" id="UP001174909"/>
    </source>
</evidence>
<evidence type="ECO:0000256" key="5">
    <source>
        <dbReference type="ARBA" id="ARBA00022676"/>
    </source>
</evidence>
<feature type="domain" description="Class II Histidinyl-tRNA synthetase (HisRS)-like catalytic core" evidence="10">
    <location>
        <begin position="52"/>
        <end position="154"/>
    </location>
</feature>
<feature type="domain" description="ATP phosphoribosyltransferase catalytic" evidence="8">
    <location>
        <begin position="214"/>
        <end position="385"/>
    </location>
</feature>
<dbReference type="InterPro" id="IPR045864">
    <property type="entry name" value="aa-tRNA-synth_II/BPL/LPL"/>
</dbReference>
<dbReference type="GO" id="GO:0000105">
    <property type="term" value="P:L-histidine biosynthetic process"/>
    <property type="evidence" value="ECO:0007669"/>
    <property type="project" value="UniProtKB-KW"/>
</dbReference>
<dbReference type="Pfam" id="PF01634">
    <property type="entry name" value="HisG"/>
    <property type="match status" value="1"/>
</dbReference>
<reference evidence="11" key="1">
    <citation type="submission" date="2023-03" db="EMBL/GenBank/DDBJ databases">
        <authorList>
            <person name="Steffen K."/>
            <person name="Cardenas P."/>
        </authorList>
    </citation>
    <scope>NUCLEOTIDE SEQUENCE</scope>
</reference>
<sequence>MRWNGASGAPIGQRSSDEIVDRLLRKLRGGDDPDTVERGLTLAARLAAIDGDPADAILRARSIVVSAGGDTSAIDRLTDLVNLVDDEPSLKGHLQIDFSLARGIAYYNGIIFDIVYGVGATNLGGGGRYDSLSRALGGPDTVPALGFAYTLESLLKVMPADDPAVAMPQPATVKLGDSTLNFLSACGVKVSRPNARRYTGSLPSLPGIDVLFQRTADITDKVEEGSAEMGITGLDRLMEYRHDEGAVIAVLDDLEYGRCEYVLAVPDSWLDVTSVDDLADLALEFHERGRQLRIATKYPTLLRRYLFERGINFFTLVPASGTLEAAPIAGYADLIADLTATGTTLRENRLKTLEGGTILVSQACLIANPCTLSRNSDDLRLAQALTETLEAHLRAEPYYRITANVQGRTAEDVSTMILARPDIAGIRGPTVARVFSVREEDWYAVSLLIRKDRLLDAVAHLRECGGVDIAAAQLSYLFKGESRAFGQFMDVVQAVNGRQLNDA</sequence>
<evidence type="ECO:0000259" key="9">
    <source>
        <dbReference type="Pfam" id="PF08029"/>
    </source>
</evidence>
<dbReference type="EC" id="2.4.2.17" evidence="3"/>
<dbReference type="InterPro" id="IPR013820">
    <property type="entry name" value="ATP_PRibTrfase_cat"/>
</dbReference>
<dbReference type="EMBL" id="CASHTH010003782">
    <property type="protein sequence ID" value="CAI8049272.1"/>
    <property type="molecule type" value="Genomic_DNA"/>
</dbReference>
<evidence type="ECO:0000313" key="11">
    <source>
        <dbReference type="EMBL" id="CAI8049272.1"/>
    </source>
</evidence>
<dbReference type="Pfam" id="PF13393">
    <property type="entry name" value="tRNA-synt_His"/>
    <property type="match status" value="1"/>
</dbReference>
<dbReference type="Pfam" id="PF08029">
    <property type="entry name" value="HisG_C"/>
    <property type="match status" value="1"/>
</dbReference>
<comment type="pathway">
    <text evidence="2">Amino-acid biosynthesis; L-histidine biosynthesis; L-histidine from 5-phospho-alpha-D-ribose 1-diphosphate: step 1/9.</text>
</comment>
<dbReference type="Proteomes" id="UP001174909">
    <property type="component" value="Unassembled WGS sequence"/>
</dbReference>
<keyword evidence="6" id="KW-0808">Transferase</keyword>
<dbReference type="GO" id="GO:0005737">
    <property type="term" value="C:cytoplasm"/>
    <property type="evidence" value="ECO:0007669"/>
    <property type="project" value="InterPro"/>
</dbReference>
<dbReference type="NCBIfam" id="TIGR00070">
    <property type="entry name" value="hisG"/>
    <property type="match status" value="1"/>
</dbReference>
<dbReference type="SUPFAM" id="SSF55681">
    <property type="entry name" value="Class II aaRS and biotin synthetases"/>
    <property type="match status" value="1"/>
</dbReference>
<dbReference type="InterPro" id="IPR011322">
    <property type="entry name" value="N-reg_PII-like_a/b"/>
</dbReference>
<evidence type="ECO:0000256" key="6">
    <source>
        <dbReference type="ARBA" id="ARBA00022679"/>
    </source>
</evidence>
<dbReference type="InterPro" id="IPR015867">
    <property type="entry name" value="N-reg_PII/ATP_PRibTrfase_C"/>
</dbReference>
<protein>
    <recommendedName>
        <fullName evidence="3">ATP phosphoribosyltransferase</fullName>
        <ecNumber evidence="3">2.4.2.17</ecNumber>
    </recommendedName>
</protein>
<evidence type="ECO:0000256" key="4">
    <source>
        <dbReference type="ARBA" id="ARBA00022605"/>
    </source>
</evidence>
<evidence type="ECO:0000256" key="2">
    <source>
        <dbReference type="ARBA" id="ARBA00004667"/>
    </source>
</evidence>
<evidence type="ECO:0000256" key="3">
    <source>
        <dbReference type="ARBA" id="ARBA00011946"/>
    </source>
</evidence>
<dbReference type="Gene3D" id="3.30.70.120">
    <property type="match status" value="1"/>
</dbReference>
<feature type="domain" description="Histidine biosynthesis HisG C-terminal" evidence="9">
    <location>
        <begin position="395"/>
        <end position="474"/>
    </location>
</feature>
<comment type="caution">
    <text evidence="11">The sequence shown here is derived from an EMBL/GenBank/DDBJ whole genome shotgun (WGS) entry which is preliminary data.</text>
</comment>
<gene>
    <name evidence="11" type="ORF">GBAR_LOCUS27116</name>
</gene>
<accession>A0AA35XFW4</accession>
<dbReference type="InterPro" id="IPR018198">
    <property type="entry name" value="ATP_PRibTrfase_CS"/>
</dbReference>
<dbReference type="SUPFAM" id="SSF54913">
    <property type="entry name" value="GlnB-like"/>
    <property type="match status" value="1"/>
</dbReference>
<dbReference type="NCBIfam" id="TIGR03455">
    <property type="entry name" value="HisG_C-term"/>
    <property type="match status" value="1"/>
</dbReference>
<evidence type="ECO:0000256" key="7">
    <source>
        <dbReference type="ARBA" id="ARBA00023102"/>
    </source>
</evidence>
<dbReference type="GO" id="GO:0003879">
    <property type="term" value="F:ATP phosphoribosyltransferase activity"/>
    <property type="evidence" value="ECO:0007669"/>
    <property type="project" value="UniProtKB-EC"/>
</dbReference>
<dbReference type="InterPro" id="IPR001348">
    <property type="entry name" value="ATP_PRibTrfase_HisG"/>
</dbReference>
<dbReference type="Gene3D" id="3.40.190.10">
    <property type="entry name" value="Periplasmic binding protein-like II"/>
    <property type="match status" value="2"/>
</dbReference>
<keyword evidence="4" id="KW-0028">Amino-acid biosynthesis</keyword>
<keyword evidence="12" id="KW-1185">Reference proteome</keyword>
<organism evidence="11 12">
    <name type="scientific">Geodia barretti</name>
    <name type="common">Barrett's horny sponge</name>
    <dbReference type="NCBI Taxonomy" id="519541"/>
    <lineage>
        <taxon>Eukaryota</taxon>
        <taxon>Metazoa</taxon>
        <taxon>Porifera</taxon>
        <taxon>Demospongiae</taxon>
        <taxon>Heteroscleromorpha</taxon>
        <taxon>Tetractinellida</taxon>
        <taxon>Astrophorina</taxon>
        <taxon>Geodiidae</taxon>
        <taxon>Geodia</taxon>
    </lineage>
</organism>
<name>A0AA35XFW4_GEOBA</name>
<comment type="catalytic activity">
    <reaction evidence="1">
        <text>1-(5-phospho-beta-D-ribosyl)-ATP + diphosphate = 5-phospho-alpha-D-ribose 1-diphosphate + ATP</text>
        <dbReference type="Rhea" id="RHEA:18473"/>
        <dbReference type="ChEBI" id="CHEBI:30616"/>
        <dbReference type="ChEBI" id="CHEBI:33019"/>
        <dbReference type="ChEBI" id="CHEBI:58017"/>
        <dbReference type="ChEBI" id="CHEBI:73183"/>
        <dbReference type="EC" id="2.4.2.17"/>
    </reaction>
</comment>
<dbReference type="AlphaFoldDB" id="A0AA35XFW4"/>
<dbReference type="PROSITE" id="PS01316">
    <property type="entry name" value="ATP_P_PHORIBOSYLTR"/>
    <property type="match status" value="1"/>
</dbReference>
<keyword evidence="5 11" id="KW-0328">Glycosyltransferase</keyword>
<dbReference type="SUPFAM" id="SSF53850">
    <property type="entry name" value="Periplasmic binding protein-like II"/>
    <property type="match status" value="1"/>
</dbReference>
<evidence type="ECO:0000259" key="10">
    <source>
        <dbReference type="Pfam" id="PF13393"/>
    </source>
</evidence>
<dbReference type="PANTHER" id="PTHR21403:SF8">
    <property type="entry name" value="ATP PHOSPHORIBOSYLTRANSFERASE"/>
    <property type="match status" value="1"/>
</dbReference>